<feature type="region of interest" description="Disordered" evidence="1">
    <location>
        <begin position="1"/>
        <end position="25"/>
    </location>
</feature>
<feature type="region of interest" description="Disordered" evidence="1">
    <location>
        <begin position="89"/>
        <end position="124"/>
    </location>
</feature>
<name>A0A319EA10_ASPSB</name>
<gene>
    <name evidence="2" type="ORF">BO78DRAFT_158596</name>
</gene>
<evidence type="ECO:0000313" key="3">
    <source>
        <dbReference type="Proteomes" id="UP000248423"/>
    </source>
</evidence>
<proteinExistence type="predicted"/>
<organism evidence="2 3">
    <name type="scientific">Aspergillus sclerotiicarbonarius (strain CBS 121057 / IBT 28362)</name>
    <dbReference type="NCBI Taxonomy" id="1448318"/>
    <lineage>
        <taxon>Eukaryota</taxon>
        <taxon>Fungi</taxon>
        <taxon>Dikarya</taxon>
        <taxon>Ascomycota</taxon>
        <taxon>Pezizomycotina</taxon>
        <taxon>Eurotiomycetes</taxon>
        <taxon>Eurotiomycetidae</taxon>
        <taxon>Eurotiales</taxon>
        <taxon>Aspergillaceae</taxon>
        <taxon>Aspergillus</taxon>
        <taxon>Aspergillus subgen. Circumdati</taxon>
    </lineage>
</organism>
<accession>A0A319EA10</accession>
<dbReference type="VEuPathDB" id="FungiDB:BO78DRAFT_158596"/>
<evidence type="ECO:0000256" key="1">
    <source>
        <dbReference type="SAM" id="MobiDB-lite"/>
    </source>
</evidence>
<dbReference type="AlphaFoldDB" id="A0A319EA10"/>
<feature type="compositionally biased region" description="Basic and acidic residues" evidence="1">
    <location>
        <begin position="1"/>
        <end position="15"/>
    </location>
</feature>
<dbReference type="EMBL" id="KZ826363">
    <property type="protein sequence ID" value="PYI04915.1"/>
    <property type="molecule type" value="Genomic_DNA"/>
</dbReference>
<dbReference type="Proteomes" id="UP000248423">
    <property type="component" value="Unassembled WGS sequence"/>
</dbReference>
<evidence type="ECO:0000313" key="2">
    <source>
        <dbReference type="EMBL" id="PYI04915.1"/>
    </source>
</evidence>
<keyword evidence="3" id="KW-1185">Reference proteome</keyword>
<reference evidence="2 3" key="1">
    <citation type="submission" date="2018-02" db="EMBL/GenBank/DDBJ databases">
        <title>The genomes of Aspergillus section Nigri reveals drivers in fungal speciation.</title>
        <authorList>
            <consortium name="DOE Joint Genome Institute"/>
            <person name="Vesth T.C."/>
            <person name="Nybo J."/>
            <person name="Theobald S."/>
            <person name="Brandl J."/>
            <person name="Frisvad J.C."/>
            <person name="Nielsen K.F."/>
            <person name="Lyhne E.K."/>
            <person name="Kogle M.E."/>
            <person name="Kuo A."/>
            <person name="Riley R."/>
            <person name="Clum A."/>
            <person name="Nolan M."/>
            <person name="Lipzen A."/>
            <person name="Salamov A."/>
            <person name="Henrissat B."/>
            <person name="Wiebenga A."/>
            <person name="De vries R.P."/>
            <person name="Grigoriev I.V."/>
            <person name="Mortensen U.H."/>
            <person name="Andersen M.R."/>
            <person name="Baker S.E."/>
        </authorList>
    </citation>
    <scope>NUCLEOTIDE SEQUENCE [LARGE SCALE GENOMIC DNA]</scope>
    <source>
        <strain evidence="2 3">CBS 121057</strain>
    </source>
</reference>
<protein>
    <submittedName>
        <fullName evidence="2">Uncharacterized protein</fullName>
    </submittedName>
</protein>
<sequence length="124" mass="13894">MIDADDRTRKWKSDDGAWMPDSPRHVQSNRLISSTLPPSRVVPSTPIYEDGPVGGCLARSEISPLVLRTDGIIIASRMMLIHWNRYRGPEGSTAKVLPKRKGAWDSGNGQVKPKPLMQPRYRES</sequence>